<evidence type="ECO:0000313" key="2">
    <source>
        <dbReference type="Proteomes" id="UP001527882"/>
    </source>
</evidence>
<dbReference type="PANTHER" id="PTHR40069">
    <property type="entry name" value="YWBE PROTEIN"/>
    <property type="match status" value="1"/>
</dbReference>
<organism evidence="1 2">
    <name type="scientific">Paenibacillus gyeongsangnamensis</name>
    <dbReference type="NCBI Taxonomy" id="3388067"/>
    <lineage>
        <taxon>Bacteria</taxon>
        <taxon>Bacillati</taxon>
        <taxon>Bacillota</taxon>
        <taxon>Bacilli</taxon>
        <taxon>Bacillales</taxon>
        <taxon>Paenibacillaceae</taxon>
        <taxon>Paenibacillus</taxon>
    </lineage>
</organism>
<name>A0ABT4QB47_9BACL</name>
<protein>
    <submittedName>
        <fullName evidence="1">YwbE family protein</fullName>
    </submittedName>
</protein>
<evidence type="ECO:0000313" key="1">
    <source>
        <dbReference type="EMBL" id="MCZ8514091.1"/>
    </source>
</evidence>
<proteinExistence type="predicted"/>
<dbReference type="PANTHER" id="PTHR40069:SF1">
    <property type="entry name" value="YWBE PROTEIN"/>
    <property type="match status" value="1"/>
</dbReference>
<gene>
    <name evidence="1" type="ORF">O9H85_16995</name>
</gene>
<sequence length="70" mass="7731">MNGQRRSAIRAGLEVDIVLKQDQRTCKTTRGIVKDILTNSPNHPHGIKVRLQDGQVGRVKRILNEGGATD</sequence>
<dbReference type="NCBIfam" id="TIGR03833">
    <property type="entry name" value="YwbE family protein"/>
    <property type="match status" value="1"/>
</dbReference>
<dbReference type="RefSeq" id="WP_269882682.1">
    <property type="nucleotide sequence ID" value="NZ_JAQAGZ010000010.1"/>
</dbReference>
<keyword evidence="2" id="KW-1185">Reference proteome</keyword>
<comment type="caution">
    <text evidence="1">The sequence shown here is derived from an EMBL/GenBank/DDBJ whole genome shotgun (WGS) entry which is preliminary data.</text>
</comment>
<accession>A0ABT4QB47</accession>
<dbReference type="InterPro" id="IPR019240">
    <property type="entry name" value="DUF2196"/>
</dbReference>
<dbReference type="EMBL" id="JAQAGZ010000010">
    <property type="protein sequence ID" value="MCZ8514091.1"/>
    <property type="molecule type" value="Genomic_DNA"/>
</dbReference>
<dbReference type="Proteomes" id="UP001527882">
    <property type="component" value="Unassembled WGS sequence"/>
</dbReference>
<dbReference type="Pfam" id="PF09962">
    <property type="entry name" value="DUF2196"/>
    <property type="match status" value="1"/>
</dbReference>
<reference evidence="1 2" key="1">
    <citation type="submission" date="2022-12" db="EMBL/GenBank/DDBJ databases">
        <title>Draft genome sequence of Paenibacillus sp. dW9.</title>
        <authorList>
            <person name="Choi E.-W."/>
            <person name="Kim D.-U."/>
        </authorList>
    </citation>
    <scope>NUCLEOTIDE SEQUENCE [LARGE SCALE GENOMIC DNA]</scope>
    <source>
        <strain evidence="2">dW9</strain>
    </source>
</reference>